<dbReference type="InterPro" id="IPR027446">
    <property type="entry name" value="VSG_C_dom_sf"/>
</dbReference>
<dbReference type="GO" id="GO:0098552">
    <property type="term" value="C:side of membrane"/>
    <property type="evidence" value="ECO:0007669"/>
    <property type="project" value="UniProtKB-KW"/>
</dbReference>
<proteinExistence type="predicted"/>
<keyword evidence="10" id="KW-0732">Signal</keyword>
<accession>M4SZT1</accession>
<feature type="domain" description="Trypanosome variant surface glycoprotein A-type N-terminal" evidence="11">
    <location>
        <begin position="22"/>
        <end position="391"/>
    </location>
</feature>
<dbReference type="SUPFAM" id="SSF118251">
    <property type="entry name" value="Variant surface glycoprotein MITAT 1.2, VSG 221, C-terminal domain"/>
    <property type="match status" value="1"/>
</dbReference>
<evidence type="ECO:0000256" key="4">
    <source>
        <dbReference type="ARBA" id="ARBA00022622"/>
    </source>
</evidence>
<sequence>MMFAKATGKKIALASTSAAIALLICMLGAPTDVEAAAADAIKKEHWVAICELGKDAEKIPALALTNLRSAASVAEDAFTKLLRAKIYARANLTRASLPKEKAAWAFLGEEVTTGLAYFKGDKTVTDITAARDAGRLQGAITEFIELHAEASDETDGCLSSDDNGGAPISGKATFSGATAAGKPNWEEVKAGKTRPTTIGDTGLTGKLQKGVAHGSLVSGATNCDINSPRNGFKLNDSGGNGADVTAHVPKMAAEIINLGATGLEIPKMAPISQTSGHHEFLQSIVKAAKCSQHRLQKAAVEKLDEAQKKPRFKKATETYLQNKRSGDADDEESRQRAIKTAYGDDDGMRKVLYAHPDGQPIPKAALGTDAATTLGQITDIGDLIRLYFYYSDMNKQKLLEAEKKLQEVEAKTATKSAAEKEKECNTKGKDNQDECDKLKDQGCVFNKDGNDGEKCTLKKEVKEKLEKANQETGETTTDKCGIEKPPGDCEKVQGTKPKGKNVVCGWIDYIDGKGKVEPACRSSSFLINKKVALSMAFVFVSLLFLMILK</sequence>
<dbReference type="Gene3D" id="1.10.470.10">
    <property type="entry name" value="Variant Surface Glycoprotein, subunit A, domain 2"/>
    <property type="match status" value="1"/>
</dbReference>
<dbReference type="InterPro" id="IPR001812">
    <property type="entry name" value="Trypano_VSG_A_N_dom"/>
</dbReference>
<feature type="chain" id="PRO_5004057803" evidence="10">
    <location>
        <begin position="36"/>
        <end position="549"/>
    </location>
</feature>
<evidence type="ECO:0000256" key="2">
    <source>
        <dbReference type="ARBA" id="ARBA00004609"/>
    </source>
</evidence>
<reference evidence="13" key="1">
    <citation type="submission" date="2013-02" db="EMBL/GenBank/DDBJ databases">
        <authorList>
            <person name="Cross G.A.M."/>
            <person name="Kim H.-S."/>
            <person name="Wickstead B."/>
        </authorList>
    </citation>
    <scope>NUCLEOTIDE SEQUENCE</scope>
    <source>
        <strain evidence="13">Lister 427</strain>
    </source>
</reference>
<keyword evidence="4" id="KW-0336">GPI-anchor</keyword>
<dbReference type="Gene3D" id="3.90.150.10">
    <property type="entry name" value="Variant Surface Glycoprotein, subunit A domain 1"/>
    <property type="match status" value="1"/>
</dbReference>
<keyword evidence="9" id="KW-1133">Transmembrane helix</keyword>
<feature type="coiled-coil region" evidence="8">
    <location>
        <begin position="391"/>
        <end position="421"/>
    </location>
</feature>
<dbReference type="Pfam" id="PF10659">
    <property type="entry name" value="Trypan_glycop_C"/>
    <property type="match status" value="1"/>
</dbReference>
<evidence type="ECO:0000256" key="10">
    <source>
        <dbReference type="SAM" id="SignalP"/>
    </source>
</evidence>
<reference evidence="14" key="3">
    <citation type="submission" date="2016-08" db="EMBL/GenBank/DDBJ databases">
        <title>VSG repertoire of Trypanosoma brucei EATRO 1125.</title>
        <authorList>
            <person name="Cross G.A."/>
        </authorList>
    </citation>
    <scope>NUCLEOTIDE SEQUENCE</scope>
    <source>
        <strain evidence="14">EATRO 1125</strain>
    </source>
</reference>
<dbReference type="AlphaFoldDB" id="M4SZT1"/>
<dbReference type="SUPFAM" id="SSF58087">
    <property type="entry name" value="Variant surface glycoprotein (N-terminal domain)"/>
    <property type="match status" value="1"/>
</dbReference>
<dbReference type="EMBL" id="KX700611">
    <property type="protein sequence ID" value="APD74567.1"/>
    <property type="molecule type" value="Genomic_DNA"/>
</dbReference>
<evidence type="ECO:0000313" key="13">
    <source>
        <dbReference type="EMBL" id="AGH60891.1"/>
    </source>
</evidence>
<evidence type="ECO:0000256" key="9">
    <source>
        <dbReference type="SAM" id="Phobius"/>
    </source>
</evidence>
<organism evidence="13">
    <name type="scientific">Trypanosoma brucei</name>
    <dbReference type="NCBI Taxonomy" id="5691"/>
    <lineage>
        <taxon>Eukaryota</taxon>
        <taxon>Discoba</taxon>
        <taxon>Euglenozoa</taxon>
        <taxon>Kinetoplastea</taxon>
        <taxon>Metakinetoplastina</taxon>
        <taxon>Trypanosomatida</taxon>
        <taxon>Trypanosomatidae</taxon>
        <taxon>Trypanosoma</taxon>
    </lineage>
</organism>
<evidence type="ECO:0000256" key="7">
    <source>
        <dbReference type="ARBA" id="ARBA00023288"/>
    </source>
</evidence>
<reference evidence="13" key="2">
    <citation type="journal article" date="2014" name="Mol. Biochem. Parasitol.">
        <title>Capturing the variant surface glycoprotein repertoire (the VSGnome) of Trypanosoma brucei Lister 427.</title>
        <authorList>
            <person name="Cross G.A."/>
            <person name="Kim H.S."/>
            <person name="Wickstead B."/>
        </authorList>
    </citation>
    <scope>NUCLEOTIDE SEQUENCE</scope>
    <source>
        <strain evidence="13">Lister 427</strain>
    </source>
</reference>
<protein>
    <submittedName>
        <fullName evidence="14">Variant surface glycoprotein 1125.4029</fullName>
    </submittedName>
    <submittedName>
        <fullName evidence="13">Variant surface glycoprotein 311</fullName>
    </submittedName>
</protein>
<name>M4SZT1_9TRYP</name>
<dbReference type="VEuPathDB" id="TriTrypDB:Tb927.9.1250"/>
<dbReference type="Pfam" id="PF00913">
    <property type="entry name" value="Trypan_glycop"/>
    <property type="match status" value="1"/>
</dbReference>
<keyword evidence="8" id="KW-0175">Coiled coil</keyword>
<dbReference type="GO" id="GO:0005886">
    <property type="term" value="C:plasma membrane"/>
    <property type="evidence" value="ECO:0007669"/>
    <property type="project" value="UniProtKB-SubCell"/>
</dbReference>
<evidence type="ECO:0000256" key="3">
    <source>
        <dbReference type="ARBA" id="ARBA00022475"/>
    </source>
</evidence>
<dbReference type="GO" id="GO:0042783">
    <property type="term" value="P:symbiont-mediated evasion of host immune response"/>
    <property type="evidence" value="ECO:0007669"/>
    <property type="project" value="InterPro"/>
</dbReference>
<comment type="function">
    <text evidence="1">VSG forms a coat on the surface of the parasite. The trypanosome evades the immune response of the host by expressing a series of antigenically distinct VSGs from an estimated 1000 VSG genes.</text>
</comment>
<keyword evidence="6" id="KW-0325">Glycoprotein</keyword>
<evidence type="ECO:0000256" key="1">
    <source>
        <dbReference type="ARBA" id="ARBA00002523"/>
    </source>
</evidence>
<evidence type="ECO:0000259" key="12">
    <source>
        <dbReference type="Pfam" id="PF10659"/>
    </source>
</evidence>
<feature type="transmembrane region" description="Helical" evidence="9">
    <location>
        <begin position="531"/>
        <end position="548"/>
    </location>
</feature>
<comment type="subcellular location">
    <subcellularLocation>
        <location evidence="2">Cell membrane</location>
        <topology evidence="2">Lipid-anchor</topology>
        <topology evidence="2">GPI-anchor</topology>
    </subcellularLocation>
</comment>
<dbReference type="VEuPathDB" id="TriTrypDB:Tb427_000198600"/>
<keyword evidence="9" id="KW-0812">Transmembrane</keyword>
<evidence type="ECO:0000313" key="14">
    <source>
        <dbReference type="EMBL" id="APD74567.1"/>
    </source>
</evidence>
<keyword evidence="3" id="KW-1003">Cell membrane</keyword>
<feature type="signal peptide" evidence="10">
    <location>
        <begin position="1"/>
        <end position="35"/>
    </location>
</feature>
<keyword evidence="7" id="KW-0449">Lipoprotein</keyword>
<evidence type="ECO:0000259" key="11">
    <source>
        <dbReference type="Pfam" id="PF00913"/>
    </source>
</evidence>
<keyword evidence="5 9" id="KW-0472">Membrane</keyword>
<evidence type="ECO:0000256" key="5">
    <source>
        <dbReference type="ARBA" id="ARBA00023136"/>
    </source>
</evidence>
<dbReference type="EMBL" id="KC613460">
    <property type="protein sequence ID" value="AGH60891.1"/>
    <property type="molecule type" value="Genomic_DNA"/>
</dbReference>
<feature type="domain" description="Trypanosome variant surface glycoprotein C-terminal" evidence="12">
    <location>
        <begin position="424"/>
        <end position="543"/>
    </location>
</feature>
<dbReference type="InterPro" id="IPR019609">
    <property type="entry name" value="Variant_surf_glycoprt_trypan_C"/>
</dbReference>
<evidence type="ECO:0000256" key="6">
    <source>
        <dbReference type="ARBA" id="ARBA00023180"/>
    </source>
</evidence>
<evidence type="ECO:0000256" key="8">
    <source>
        <dbReference type="SAM" id="Coils"/>
    </source>
</evidence>